<feature type="binding site" evidence="11">
    <location>
        <position position="66"/>
    </location>
    <ligand>
        <name>substrate</name>
    </ligand>
</feature>
<evidence type="ECO:0000256" key="7">
    <source>
        <dbReference type="ARBA" id="ARBA00022777"/>
    </source>
</evidence>
<keyword evidence="6 11" id="KW-0547">Nucleotide-binding</keyword>
<keyword evidence="11" id="KW-0460">Magnesium</keyword>
<dbReference type="Proteomes" id="UP000552045">
    <property type="component" value="Unassembled WGS sequence"/>
</dbReference>
<feature type="binding site" evidence="11">
    <location>
        <position position="123"/>
    </location>
    <ligand>
        <name>ATP</name>
        <dbReference type="ChEBI" id="CHEBI:30616"/>
    </ligand>
</feature>
<organism evidence="12 13">
    <name type="scientific">Microbacterium pseudoresistens</name>
    <dbReference type="NCBI Taxonomy" id="640634"/>
    <lineage>
        <taxon>Bacteria</taxon>
        <taxon>Bacillati</taxon>
        <taxon>Actinomycetota</taxon>
        <taxon>Actinomycetes</taxon>
        <taxon>Micrococcales</taxon>
        <taxon>Microbacteriaceae</taxon>
        <taxon>Microbacterium</taxon>
    </lineage>
</organism>
<dbReference type="GO" id="GO:0005524">
    <property type="term" value="F:ATP binding"/>
    <property type="evidence" value="ECO:0007669"/>
    <property type="project" value="UniProtKB-UniRule"/>
</dbReference>
<evidence type="ECO:0000313" key="13">
    <source>
        <dbReference type="Proteomes" id="UP000552045"/>
    </source>
</evidence>
<evidence type="ECO:0000256" key="10">
    <source>
        <dbReference type="ARBA" id="ARBA00048567"/>
    </source>
</evidence>
<comment type="caution">
    <text evidence="12">The sequence shown here is derived from an EMBL/GenBank/DDBJ whole genome shotgun (WGS) entry which is preliminary data.</text>
</comment>
<evidence type="ECO:0000313" key="12">
    <source>
        <dbReference type="EMBL" id="NYD55483.1"/>
    </source>
</evidence>
<dbReference type="AlphaFoldDB" id="A0A7Y9EWZ0"/>
<dbReference type="SUPFAM" id="SSF52540">
    <property type="entry name" value="P-loop containing nucleoside triphosphate hydrolases"/>
    <property type="match status" value="1"/>
</dbReference>
<comment type="function">
    <text evidence="11">Catalyzes the specific phosphorylation of the 3-hydroxyl group of shikimic acid using ATP as a cosubstrate.</text>
</comment>
<feature type="binding site" evidence="11">
    <location>
        <position position="25"/>
    </location>
    <ligand>
        <name>Mg(2+)</name>
        <dbReference type="ChEBI" id="CHEBI:18420"/>
    </ligand>
</feature>
<dbReference type="InterPro" id="IPR000623">
    <property type="entry name" value="Shikimate_kinase/TSH1"/>
</dbReference>
<feature type="binding site" evidence="11">
    <location>
        <position position="87"/>
    </location>
    <ligand>
        <name>substrate</name>
    </ligand>
</feature>
<comment type="catalytic activity">
    <reaction evidence="10 11">
        <text>shikimate + ATP = 3-phosphoshikimate + ADP + H(+)</text>
        <dbReference type="Rhea" id="RHEA:13121"/>
        <dbReference type="ChEBI" id="CHEBI:15378"/>
        <dbReference type="ChEBI" id="CHEBI:30616"/>
        <dbReference type="ChEBI" id="CHEBI:36208"/>
        <dbReference type="ChEBI" id="CHEBI:145989"/>
        <dbReference type="ChEBI" id="CHEBI:456216"/>
        <dbReference type="EC" id="2.7.1.71"/>
    </reaction>
</comment>
<dbReference type="Pfam" id="PF01202">
    <property type="entry name" value="SKI"/>
    <property type="match status" value="1"/>
</dbReference>
<sequence>MSWAENLTASEPVLVLVGPMGSGKSSVGRRVARELELTFADTDKAIAAAHGPISEIFAEHGEERFREWEREAVAEAIAAGGVVSVGGGAVVTAETRSLLREVPVVLLTVSAEAVAERITNSERPLLLGDGAESPVQRWERIMHERRAWYEEVADATFDTSRMPMSHIARDIAEWMRGRA</sequence>
<feature type="binding site" evidence="11">
    <location>
        <position position="145"/>
    </location>
    <ligand>
        <name>substrate</name>
    </ligand>
</feature>
<dbReference type="EMBL" id="JACCBH010000001">
    <property type="protein sequence ID" value="NYD55483.1"/>
    <property type="molecule type" value="Genomic_DNA"/>
</dbReference>
<dbReference type="GO" id="GO:0008652">
    <property type="term" value="P:amino acid biosynthetic process"/>
    <property type="evidence" value="ECO:0007669"/>
    <property type="project" value="UniProtKB-KW"/>
</dbReference>
<feature type="binding site" evidence="11">
    <location>
        <position position="43"/>
    </location>
    <ligand>
        <name>substrate</name>
    </ligand>
</feature>
<dbReference type="RefSeq" id="WP_179434577.1">
    <property type="nucleotide sequence ID" value="NZ_BAABLC010000004.1"/>
</dbReference>
<keyword evidence="7 11" id="KW-0418">Kinase</keyword>
<evidence type="ECO:0000256" key="11">
    <source>
        <dbReference type="HAMAP-Rule" id="MF_00109"/>
    </source>
</evidence>
<keyword evidence="11" id="KW-0963">Cytoplasm</keyword>
<dbReference type="InterPro" id="IPR031322">
    <property type="entry name" value="Shikimate/glucono_kinase"/>
</dbReference>
<evidence type="ECO:0000256" key="4">
    <source>
        <dbReference type="ARBA" id="ARBA00022605"/>
    </source>
</evidence>
<comment type="caution">
    <text evidence="11">Lacks conserved residue(s) required for the propagation of feature annotation.</text>
</comment>
<dbReference type="GO" id="GO:0000287">
    <property type="term" value="F:magnesium ion binding"/>
    <property type="evidence" value="ECO:0007669"/>
    <property type="project" value="UniProtKB-UniRule"/>
</dbReference>
<name>A0A7Y9EWZ0_9MICO</name>
<feature type="binding site" evidence="11">
    <location>
        <begin position="21"/>
        <end position="26"/>
    </location>
    <ligand>
        <name>ATP</name>
        <dbReference type="ChEBI" id="CHEBI:30616"/>
    </ligand>
</feature>
<proteinExistence type="inferred from homology"/>
<dbReference type="EC" id="2.7.1.71" evidence="3 11"/>
<comment type="subcellular location">
    <subcellularLocation>
        <location evidence="11">Cytoplasm</location>
    </subcellularLocation>
</comment>
<dbReference type="InterPro" id="IPR023000">
    <property type="entry name" value="Shikimate_kinase_CS"/>
</dbReference>
<keyword evidence="8 11" id="KW-0067">ATP-binding</keyword>
<keyword evidence="9 11" id="KW-0057">Aromatic amino acid biosynthesis</keyword>
<evidence type="ECO:0000256" key="1">
    <source>
        <dbReference type="ARBA" id="ARBA00004842"/>
    </source>
</evidence>
<comment type="subunit">
    <text evidence="11">Monomer.</text>
</comment>
<keyword evidence="11" id="KW-0479">Metal-binding</keyword>
<keyword evidence="4 11" id="KW-0028">Amino-acid biosynthesis</keyword>
<dbReference type="InterPro" id="IPR027417">
    <property type="entry name" value="P-loop_NTPase"/>
</dbReference>
<evidence type="ECO:0000256" key="9">
    <source>
        <dbReference type="ARBA" id="ARBA00023141"/>
    </source>
</evidence>
<keyword evidence="5 11" id="KW-0808">Transferase</keyword>
<dbReference type="HAMAP" id="MF_00109">
    <property type="entry name" value="Shikimate_kinase"/>
    <property type="match status" value="1"/>
</dbReference>
<comment type="pathway">
    <text evidence="1 11">Metabolic intermediate biosynthesis; chorismate biosynthesis; chorismate from D-erythrose 4-phosphate and phosphoenolpyruvate: step 5/7.</text>
</comment>
<evidence type="ECO:0000256" key="5">
    <source>
        <dbReference type="ARBA" id="ARBA00022679"/>
    </source>
</evidence>
<dbReference type="GO" id="GO:0004765">
    <property type="term" value="F:shikimate kinase activity"/>
    <property type="evidence" value="ECO:0007669"/>
    <property type="project" value="UniProtKB-UniRule"/>
</dbReference>
<protein>
    <recommendedName>
        <fullName evidence="3 11">Shikimate kinase</fullName>
        <shortName evidence="11">SK</shortName>
        <ecNumber evidence="3 11">2.7.1.71</ecNumber>
    </recommendedName>
</protein>
<dbReference type="PANTHER" id="PTHR21087">
    <property type="entry name" value="SHIKIMATE KINASE"/>
    <property type="match status" value="1"/>
</dbReference>
<gene>
    <name evidence="11" type="primary">aroK</name>
    <name evidence="12" type="ORF">BKA02_002538</name>
</gene>
<evidence type="ECO:0000256" key="6">
    <source>
        <dbReference type="ARBA" id="ARBA00022741"/>
    </source>
</evidence>
<evidence type="ECO:0000256" key="3">
    <source>
        <dbReference type="ARBA" id="ARBA00012154"/>
    </source>
</evidence>
<reference evidence="12 13" key="1">
    <citation type="submission" date="2020-07" db="EMBL/GenBank/DDBJ databases">
        <title>Sequencing the genomes of 1000 actinobacteria strains.</title>
        <authorList>
            <person name="Klenk H.-P."/>
        </authorList>
    </citation>
    <scope>NUCLEOTIDE SEQUENCE [LARGE SCALE GENOMIC DNA]</scope>
    <source>
        <strain evidence="12 13">DSM 22185</strain>
    </source>
</reference>
<comment type="cofactor">
    <cofactor evidence="11">
        <name>Mg(2+)</name>
        <dbReference type="ChEBI" id="CHEBI:18420"/>
    </cofactor>
    <text evidence="11">Binds 1 Mg(2+) ion per subunit.</text>
</comment>
<evidence type="ECO:0000256" key="2">
    <source>
        <dbReference type="ARBA" id="ARBA00006997"/>
    </source>
</evidence>
<accession>A0A7Y9EWZ0</accession>
<evidence type="ECO:0000256" key="8">
    <source>
        <dbReference type="ARBA" id="ARBA00022840"/>
    </source>
</evidence>
<dbReference type="PRINTS" id="PR01100">
    <property type="entry name" value="SHIKIMTKNASE"/>
</dbReference>
<keyword evidence="13" id="KW-1185">Reference proteome</keyword>
<dbReference type="GO" id="GO:0005829">
    <property type="term" value="C:cytosol"/>
    <property type="evidence" value="ECO:0007669"/>
    <property type="project" value="TreeGrafter"/>
</dbReference>
<dbReference type="GO" id="GO:0009423">
    <property type="term" value="P:chorismate biosynthetic process"/>
    <property type="evidence" value="ECO:0007669"/>
    <property type="project" value="UniProtKB-UniRule"/>
</dbReference>
<comment type="similarity">
    <text evidence="2 11">Belongs to the shikimate kinase family.</text>
</comment>
<dbReference type="GO" id="GO:0009073">
    <property type="term" value="P:aromatic amino acid family biosynthetic process"/>
    <property type="evidence" value="ECO:0007669"/>
    <property type="project" value="UniProtKB-KW"/>
</dbReference>
<dbReference type="Gene3D" id="3.40.50.300">
    <property type="entry name" value="P-loop containing nucleotide triphosphate hydrolases"/>
    <property type="match status" value="1"/>
</dbReference>
<dbReference type="PROSITE" id="PS01128">
    <property type="entry name" value="SHIKIMATE_KINASE"/>
    <property type="match status" value="1"/>
</dbReference>
<dbReference type="PANTHER" id="PTHR21087:SF16">
    <property type="entry name" value="SHIKIMATE KINASE 1, CHLOROPLASTIC"/>
    <property type="match status" value="1"/>
</dbReference>
<dbReference type="UniPathway" id="UPA00053">
    <property type="reaction ID" value="UER00088"/>
</dbReference>